<gene>
    <name evidence="3" type="ORF">L3X37_00805</name>
</gene>
<dbReference type="PROSITE" id="PS51257">
    <property type="entry name" value="PROKAR_LIPOPROTEIN"/>
    <property type="match status" value="1"/>
</dbReference>
<proteinExistence type="predicted"/>
<accession>A0AAE3JK90</accession>
<protein>
    <submittedName>
        <fullName evidence="3">DUF3298 and DUF4163 domain-containing protein</fullName>
    </submittedName>
</protein>
<dbReference type="EMBL" id="JAKKDU010000001">
    <property type="protein sequence ID" value="MCF7566904.1"/>
    <property type="molecule type" value="Genomic_DNA"/>
</dbReference>
<evidence type="ECO:0000259" key="1">
    <source>
        <dbReference type="Pfam" id="PF11738"/>
    </source>
</evidence>
<reference evidence="3" key="1">
    <citation type="submission" date="2022-01" db="EMBL/GenBank/DDBJ databases">
        <title>Draft genome sequence of Sabulilitoribacter arenilitoris KCTC 52401.</title>
        <authorList>
            <person name="Oh J.-S."/>
        </authorList>
    </citation>
    <scope>NUCLEOTIDE SEQUENCE</scope>
    <source>
        <strain evidence="3">HMF6543</strain>
    </source>
</reference>
<comment type="caution">
    <text evidence="3">The sequence shown here is derived from an EMBL/GenBank/DDBJ whole genome shotgun (WGS) entry which is preliminary data.</text>
</comment>
<dbReference type="Proteomes" id="UP001199795">
    <property type="component" value="Unassembled WGS sequence"/>
</dbReference>
<dbReference type="Pfam" id="PF11738">
    <property type="entry name" value="DUF3298"/>
    <property type="match status" value="1"/>
</dbReference>
<dbReference type="Pfam" id="PF13739">
    <property type="entry name" value="PdaC"/>
    <property type="match status" value="1"/>
</dbReference>
<dbReference type="InterPro" id="IPR037126">
    <property type="entry name" value="PdaC/RsiV-like_sf"/>
</dbReference>
<evidence type="ECO:0000259" key="2">
    <source>
        <dbReference type="Pfam" id="PF13739"/>
    </source>
</evidence>
<organism evidence="3 4">
    <name type="scientific">Wocania arenilitoris</name>
    <dbReference type="NCBI Taxonomy" id="2044858"/>
    <lineage>
        <taxon>Bacteria</taxon>
        <taxon>Pseudomonadati</taxon>
        <taxon>Bacteroidota</taxon>
        <taxon>Flavobacteriia</taxon>
        <taxon>Flavobacteriales</taxon>
        <taxon>Flavobacteriaceae</taxon>
        <taxon>Wocania</taxon>
    </lineage>
</organism>
<name>A0AAE3JK90_9FLAO</name>
<evidence type="ECO:0000313" key="4">
    <source>
        <dbReference type="Proteomes" id="UP001199795"/>
    </source>
</evidence>
<sequence length="239" mass="27183">MLKNNYLLVVCAFFMLSSCKEKTQITFYETNLTSKNNHIIEVNIPLAIANDKVAKAINSTIKSYIITALQIEESNDSVIKSVEESIENFNNEYNSFISKFPESTQEWEAQIDGEVIFKTPYIISVSLTAYTNTGGAHGNLNISFLNFNASTGETIENNKLFKNINAFKKIAKAYFKANLEDKDLIFDTENFQLPKNIGYSDDGIILLYNTYEIAPYASDIIEFSIPFEVVKPYLIFNRF</sequence>
<feature type="domain" description="DUF3298" evidence="1">
    <location>
        <begin position="162"/>
        <end position="228"/>
    </location>
</feature>
<keyword evidence="4" id="KW-1185">Reference proteome</keyword>
<feature type="domain" description="Deacetylase PdaC" evidence="2">
    <location>
        <begin position="36"/>
        <end position="139"/>
    </location>
</feature>
<dbReference type="Gene3D" id="3.90.640.20">
    <property type="entry name" value="Heat-shock cognate protein, ATPase"/>
    <property type="match status" value="1"/>
</dbReference>
<dbReference type="AlphaFoldDB" id="A0AAE3JK90"/>
<dbReference type="Gene3D" id="3.30.565.40">
    <property type="entry name" value="Fervidobacterium nodosum Rt17-B1 like"/>
    <property type="match status" value="1"/>
</dbReference>
<dbReference type="InterPro" id="IPR025303">
    <property type="entry name" value="PdaC"/>
</dbReference>
<evidence type="ECO:0000313" key="3">
    <source>
        <dbReference type="EMBL" id="MCF7566904.1"/>
    </source>
</evidence>
<dbReference type="RefSeq" id="WP_237238262.1">
    <property type="nucleotide sequence ID" value="NZ_JAKKDU010000001.1"/>
</dbReference>
<dbReference type="InterPro" id="IPR021729">
    <property type="entry name" value="DUF3298"/>
</dbReference>